<evidence type="ECO:0000313" key="2">
    <source>
        <dbReference type="EMBL" id="CDK30768.1"/>
    </source>
</evidence>
<keyword evidence="2" id="KW-0378">Hydrolase</keyword>
<dbReference type="eggNOG" id="COG0433">
    <property type="taxonomic scope" value="Bacteria"/>
</dbReference>
<gene>
    <name evidence="2" type="ORF">BABL1_gene_247</name>
</gene>
<evidence type="ECO:0000313" key="3">
    <source>
        <dbReference type="Proteomes" id="UP000018769"/>
    </source>
</evidence>
<dbReference type="PATRIC" id="fig|673862.3.peg.656"/>
<dbReference type="GO" id="GO:0004386">
    <property type="term" value="F:helicase activity"/>
    <property type="evidence" value="ECO:0007669"/>
    <property type="project" value="UniProtKB-KW"/>
</dbReference>
<dbReference type="AlphaFoldDB" id="V6DIL6"/>
<dbReference type="Gene3D" id="3.40.50.300">
    <property type="entry name" value="P-loop containing nucleotide triphosphate hydrolases"/>
    <property type="match status" value="2"/>
</dbReference>
<dbReference type="STRING" id="673862.BABL1_gene_247"/>
<organism evidence="2 3">
    <name type="scientific">Candidatus Babela massiliensis</name>
    <dbReference type="NCBI Taxonomy" id="673862"/>
    <lineage>
        <taxon>Bacteria</taxon>
        <taxon>Candidatus Babelota</taxon>
        <taxon>Candidatus Babeliae</taxon>
        <taxon>Candidatus Babeliales</taxon>
        <taxon>Candidatus Babeliaceae</taxon>
        <taxon>Candidatus Babela</taxon>
    </lineage>
</organism>
<dbReference type="InterPro" id="IPR008571">
    <property type="entry name" value="HerA-like"/>
</dbReference>
<dbReference type="SUPFAM" id="SSF52540">
    <property type="entry name" value="P-loop containing nucleoside triphosphate hydrolases"/>
    <property type="match status" value="1"/>
</dbReference>
<proteinExistence type="predicted"/>
<sequence length="549" mass="61851">MSSIIHMKTLDKNKILGHIVAGSLADGFVMRIHPKTDIEELKTGKFVSIHGNQNKFFSLITDLKLEVTNPDILLFPPSSDEILLQESLKTKDIYATAILRPVIMLDSNNRVLPVKTIPSHFAQVYEASKEDVKLIFGDESEPTKKYFNVGNPIDMDAIVCLNLDKLTERSNGIFGKTGTGKTFITRLILAGLIHNDKAVNIIFDMHSEYGLQARKEGSKGNKDSFVKGLKTLFENKVAIFSLDPESTRRRGGMPDAELIINYNSIAVEDIISLNHELNLHSTACEAAYLIAAKYKKNWLEVLLNQSDRLKEFAQEVGAHPESIAALYRKLKNIDRLSFLRTSSDGDSKSDIVDKMIDYVDKGISIIIEFGNYTSTFCYLLVANIITRRIHNLYIKKTEKFLGTQLKQDEPKKLMITIEEAHKFLNVQAAKQTIFGTIAREMRKYYVSLLVVDQRPSGIDPEILSQIGTKIVAQLNDERDLQSIVTGVNNPHQIRSILSALDSKKQAVLMGHAIPMPLVIETREYDEEFYKAMSDKLLLKKVDALISELF</sequence>
<dbReference type="InterPro" id="IPR002789">
    <property type="entry name" value="HerA_central"/>
</dbReference>
<protein>
    <submittedName>
        <fullName evidence="2">HerA helicase</fullName>
    </submittedName>
</protein>
<dbReference type="EMBL" id="HG793133">
    <property type="protein sequence ID" value="CDK30768.1"/>
    <property type="molecule type" value="Genomic_DNA"/>
</dbReference>
<reference evidence="2 3" key="1">
    <citation type="journal article" date="2015" name="Biol. Direct">
        <title>Babela massiliensis, a representative of a widespread bacterial phylum with unusual adaptations to parasitism in amoebae.</title>
        <authorList>
            <person name="Pagnier I."/>
            <person name="Yutin N."/>
            <person name="Croce O."/>
            <person name="Makarova K.S."/>
            <person name="Wolf Y.I."/>
            <person name="Benamar S."/>
            <person name="Raoult D."/>
            <person name="Koonin E.V."/>
            <person name="La Scola B."/>
        </authorList>
    </citation>
    <scope>NUCLEOTIDE SEQUENCE [LARGE SCALE GENOMIC DNA]</scope>
    <source>
        <strain evidence="3">BABL1</strain>
    </source>
</reference>
<keyword evidence="2" id="KW-0347">Helicase</keyword>
<dbReference type="OrthoDB" id="9806951at2"/>
<dbReference type="InterPro" id="IPR027417">
    <property type="entry name" value="P-loop_NTPase"/>
</dbReference>
<dbReference type="PANTHER" id="PTHR42957:SF1">
    <property type="entry name" value="HELICASE MJ1565-RELATED"/>
    <property type="match status" value="1"/>
</dbReference>
<dbReference type="PANTHER" id="PTHR42957">
    <property type="entry name" value="HELICASE MJ1565-RELATED"/>
    <property type="match status" value="1"/>
</dbReference>
<feature type="domain" description="Helicase HerA central" evidence="1">
    <location>
        <begin position="148"/>
        <end position="389"/>
    </location>
</feature>
<keyword evidence="2" id="KW-0067">ATP-binding</keyword>
<accession>V6DIL6</accession>
<keyword evidence="2" id="KW-0547">Nucleotide-binding</keyword>
<dbReference type="HOGENOM" id="CLU_513616_0_0_7"/>
<name>V6DIL6_9BACT</name>
<dbReference type="Proteomes" id="UP000018769">
    <property type="component" value="Chromosome I"/>
</dbReference>
<dbReference type="KEGG" id="dpb:BABL1_gene_247"/>
<evidence type="ECO:0000259" key="1">
    <source>
        <dbReference type="Pfam" id="PF01935"/>
    </source>
</evidence>
<dbReference type="Pfam" id="PF01935">
    <property type="entry name" value="DUF87"/>
    <property type="match status" value="1"/>
</dbReference>
<keyword evidence="3" id="KW-1185">Reference proteome</keyword>